<dbReference type="AlphaFoldDB" id="A0A6V8KVC3"/>
<sequence>MHYRYEDLGDREFQQLIQALLAYVLGPAMRAMPIGKADGGRDALHEMTVYQVKFTLSPEAVKDPVTWLLAALDKEAEKIRALVRRGAREYYLVTNVGGTGNLDSGTIDRLDAELATRSKSWSIKIIPWWRETIDAQVSAAPDNLVRAFTRMLPSDQIMALVAKEPSEATARRDRLLGAYLRDQYDVDDQVKFGEVDLLGPSVHKLFVDVEVVSHQVFSGPFRLMAQLGGVDADVFEGTWAGTPGQWRTGGARLLLHPAWRGHAVIIGGPGQGKTTLLQYVCQVYRSVLLDRTAYPVKDEAPNVARVPFRIDLRAYGQWLSGREKKGKKQDQVSVALEEYLAVHVSEHSGNQTFTTDDLAAVVAGKPVLLALDGLDEVADLALRERVAEEIAKTKRRLDGPGMDVVILVTTRPGATAAPLKLGEDFPELIVQRLTKRLQLAYLRRWAEQNNLQTAAAEGLQQQFIANLDLPHVRELAGSPMQMAILLHLLQRRSILPEQRTDLYADYVKVFFDREQSKEPMVAQHRRLVMALHRFLAWHLQTQAELGGSGKVELAEIKRLIGEFLRAYDDTSPDLTALFTSVTSRVVCLVQRGSGFEFEVQPLREYFAACHLAEGARSRGSGTKDARLAELMKRPYWSNVLRFFVGLLSEAEIKGVPTITREVRVNAPFDVLPLTRAVLVQLLRDRVYQGFTTVAVRGAVEAALEGPGCVLAEDGLLDDTGESLMLADAAGAGQVAAYAQTRLESENDPAQRDALARLLYRHGKPEQVRAWCWSDGIRQPTMSWLRTAAHLHALSGLTNEQAAHVLACADNAASGGRREPVLPLLLEAGSDVDDGPLARACLADLGDGTFHAYRPNDKNTFLARLYSATHADRLHGSGLIVLGTTEPPVRRRLRRGVPQLTSPKRFLTQLQVAMAAANRETPDGWAHLIDVLVGGLGDCWLLREAVMALERLLPTAPEEPNIGAGATPAGITAWLRQARRNKDDSAWWLRHVPSPGDSLAARTWIVGLALFARAQIVHACVPHMDEILANLTGHDAATIIAATTRRYADNHAPRRLDLYAPLHHRVINPSPLTALLLHLTAFDATRPELVRIIADRAGDVLAIRSDVTALALAALADHPKPLQPRLFAGTRPHLPAGTLNDARVSSLNLTTATRVLKHPGQWPSDLVTTAQVVLSSGLPPVPSLADVAQKAHWFSD</sequence>
<proteinExistence type="predicted"/>
<keyword evidence="2" id="KW-1185">Reference proteome</keyword>
<reference evidence="1 2" key="1">
    <citation type="submission" date="2020-03" db="EMBL/GenBank/DDBJ databases">
        <title>Whole genome shotgun sequence of Phytohabitans houttuyneae NBRC 108639.</title>
        <authorList>
            <person name="Komaki H."/>
            <person name="Tamura T."/>
        </authorList>
    </citation>
    <scope>NUCLEOTIDE SEQUENCE [LARGE SCALE GENOMIC DNA]</scope>
    <source>
        <strain evidence="1 2">NBRC 108639</strain>
    </source>
</reference>
<evidence type="ECO:0000313" key="2">
    <source>
        <dbReference type="Proteomes" id="UP000482800"/>
    </source>
</evidence>
<reference evidence="1 2" key="2">
    <citation type="submission" date="2020-03" db="EMBL/GenBank/DDBJ databases">
        <authorList>
            <person name="Ichikawa N."/>
            <person name="Kimura A."/>
            <person name="Kitahashi Y."/>
            <person name="Uohara A."/>
        </authorList>
    </citation>
    <scope>NUCLEOTIDE SEQUENCE [LARGE SCALE GENOMIC DNA]</scope>
    <source>
        <strain evidence="1 2">NBRC 108639</strain>
    </source>
</reference>
<dbReference type="EMBL" id="BLPF01000004">
    <property type="protein sequence ID" value="GFJ85776.1"/>
    <property type="molecule type" value="Genomic_DNA"/>
</dbReference>
<dbReference type="Gene3D" id="3.40.50.300">
    <property type="entry name" value="P-loop containing nucleotide triphosphate hydrolases"/>
    <property type="match status" value="1"/>
</dbReference>
<dbReference type="InterPro" id="IPR027417">
    <property type="entry name" value="P-loop_NTPase"/>
</dbReference>
<protein>
    <recommendedName>
        <fullName evidence="3">NACHT domain-containing protein</fullName>
    </recommendedName>
</protein>
<name>A0A6V8KVC3_9ACTN</name>
<dbReference type="SUPFAM" id="SSF52540">
    <property type="entry name" value="P-loop containing nucleoside triphosphate hydrolases"/>
    <property type="match status" value="1"/>
</dbReference>
<organism evidence="1 2">
    <name type="scientific">Phytohabitans houttuyneae</name>
    <dbReference type="NCBI Taxonomy" id="1076126"/>
    <lineage>
        <taxon>Bacteria</taxon>
        <taxon>Bacillati</taxon>
        <taxon>Actinomycetota</taxon>
        <taxon>Actinomycetes</taxon>
        <taxon>Micromonosporales</taxon>
        <taxon>Micromonosporaceae</taxon>
    </lineage>
</organism>
<comment type="caution">
    <text evidence="1">The sequence shown here is derived from an EMBL/GenBank/DDBJ whole genome shotgun (WGS) entry which is preliminary data.</text>
</comment>
<evidence type="ECO:0000313" key="1">
    <source>
        <dbReference type="EMBL" id="GFJ85776.1"/>
    </source>
</evidence>
<gene>
    <name evidence="1" type="ORF">Phou_099560</name>
</gene>
<dbReference type="Proteomes" id="UP000482800">
    <property type="component" value="Unassembled WGS sequence"/>
</dbReference>
<evidence type="ECO:0008006" key="3">
    <source>
        <dbReference type="Google" id="ProtNLM"/>
    </source>
</evidence>
<dbReference type="RefSeq" id="WP_173071014.1">
    <property type="nucleotide sequence ID" value="NZ_BAABGO010000002.1"/>
</dbReference>
<accession>A0A6V8KVC3</accession>